<name>A0A1I4TBT1_9BACT</name>
<accession>A0A1I4TBT1</accession>
<reference evidence="1 2" key="1">
    <citation type="submission" date="2016-10" db="EMBL/GenBank/DDBJ databases">
        <authorList>
            <person name="de Groot N.N."/>
        </authorList>
    </citation>
    <scope>NUCLEOTIDE SEQUENCE [LARGE SCALE GENOMIC DNA]</scope>
    <source>
        <strain evidence="1 2">DSM 9990</strain>
    </source>
</reference>
<dbReference type="EMBL" id="FOUU01000003">
    <property type="protein sequence ID" value="SFM74162.1"/>
    <property type="molecule type" value="Genomic_DNA"/>
</dbReference>
<sequence length="687" mass="77740">MTGHVAPYNWRWQEDAEDLGLLIGRCETELPVRLWEFLKAILFAATLTRVELRGKLNLEHFVDDFALSHGISADFFQSMNWAVAPWVMVNPGVREEAAGRVCCFLVGAGNCGSLSALPSWWLRVADEQARRSVEKAVELTSGYLNCDLLIIPLLPDHESLQICGSSPGLAVCAGAICAHREIGEEGLPLLFSGGVTTSGKFSEPGFIGKKAAIAARHGFKVLVYGAGLPAQRVRIRCGVETIPVSGLEELEWVLASCVPGSREKTLNTASMMSSPELMASKIGRIELKVTKYRLFRDRYIKTVGYILESPENARLFAENLSRLCYIRSYHPDLGEYLVRPLLVVVEKASSRVDPLALWHISLCGWAYACTEGAVDEARSWRVLADQALAKIARTPQQLEFLADYHNRLFVQMRHLNFRFSEELPEGFRSVLEKLETLYNCDSFEAYPVLGRMYGTVAQNYGFLGPSYLTRLEEYVRRAQKAFGDGQIREYCEDWRREFNYMIYGYLDAGQFKEAREYLLPYLNVKTLDNLKCSLGKYELAALMRFAADTDEGMIIPVDTINRLLNNDEFSHPFQLILFNLGRILRERDRKRQAWVKSLTVALNLKGPRRLFGLLPLAALCNEELASEQEIMEGMKQIEAEVSRLKGFNVTHFEGLLGAGFSEDFNAVKGRLGKIWKERDKFFPFTYR</sequence>
<dbReference type="STRING" id="39841.SAMN05660836_01333"/>
<proteinExistence type="predicted"/>
<keyword evidence="2" id="KW-1185">Reference proteome</keyword>
<protein>
    <submittedName>
        <fullName evidence="1">Uncharacterized protein</fullName>
    </submittedName>
</protein>
<dbReference type="AlphaFoldDB" id="A0A1I4TBT1"/>
<gene>
    <name evidence="1" type="ORF">SAMN05660836_01333</name>
</gene>
<dbReference type="RefSeq" id="WP_093394443.1">
    <property type="nucleotide sequence ID" value="NZ_FOUU01000003.1"/>
</dbReference>
<evidence type="ECO:0000313" key="1">
    <source>
        <dbReference type="EMBL" id="SFM74162.1"/>
    </source>
</evidence>
<dbReference type="OrthoDB" id="5421591at2"/>
<dbReference type="Proteomes" id="UP000199611">
    <property type="component" value="Unassembled WGS sequence"/>
</dbReference>
<organism evidence="1 2">
    <name type="scientific">Thermodesulforhabdus norvegica</name>
    <dbReference type="NCBI Taxonomy" id="39841"/>
    <lineage>
        <taxon>Bacteria</taxon>
        <taxon>Pseudomonadati</taxon>
        <taxon>Thermodesulfobacteriota</taxon>
        <taxon>Syntrophobacteria</taxon>
        <taxon>Syntrophobacterales</taxon>
        <taxon>Thermodesulforhabdaceae</taxon>
        <taxon>Thermodesulforhabdus</taxon>
    </lineage>
</organism>
<evidence type="ECO:0000313" key="2">
    <source>
        <dbReference type="Proteomes" id="UP000199611"/>
    </source>
</evidence>